<dbReference type="OrthoDB" id="1163349at2"/>
<dbReference type="Proteomes" id="UP000256779">
    <property type="component" value="Unassembled WGS sequence"/>
</dbReference>
<dbReference type="AlphaFoldDB" id="A0A3D9KXY1"/>
<proteinExistence type="predicted"/>
<dbReference type="EMBL" id="QREG01000033">
    <property type="protein sequence ID" value="RED92059.1"/>
    <property type="molecule type" value="Genomic_DNA"/>
</dbReference>
<gene>
    <name evidence="1" type="ORF">C7460_13328</name>
</gene>
<accession>A0A3D9KXY1</accession>
<keyword evidence="2" id="KW-1185">Reference proteome</keyword>
<dbReference type="RefSeq" id="WP_115870354.1">
    <property type="nucleotide sequence ID" value="NZ_QREG01000033.1"/>
</dbReference>
<evidence type="ECO:0008006" key="3">
    <source>
        <dbReference type="Google" id="ProtNLM"/>
    </source>
</evidence>
<comment type="caution">
    <text evidence="1">The sequence shown here is derived from an EMBL/GenBank/DDBJ whole genome shotgun (WGS) entry which is preliminary data.</text>
</comment>
<reference evidence="1 2" key="1">
    <citation type="submission" date="2018-07" db="EMBL/GenBank/DDBJ databases">
        <title>Genomic Encyclopedia of Type Strains, Phase IV (KMG-IV): sequencing the most valuable type-strain genomes for metagenomic binning, comparative biology and taxonomic classification.</title>
        <authorList>
            <person name="Goeker M."/>
        </authorList>
    </citation>
    <scope>NUCLEOTIDE SEQUENCE [LARGE SCALE GENOMIC DNA]</scope>
    <source>
        <strain evidence="1 2">DSM 4134</strain>
    </source>
</reference>
<protein>
    <recommendedName>
        <fullName evidence="3">Restriction endonuclease</fullName>
    </recommendedName>
</protein>
<evidence type="ECO:0000313" key="1">
    <source>
        <dbReference type="EMBL" id="RED92059.1"/>
    </source>
</evidence>
<sequence>MLAETRSKISYEDVLANVIENIKKQGYENIRADLSDYEAPHQLTGKTNDINFTPDVTAEKNEGKAYFEISTKMDQPNELINKWKLLEMLAQMKNGKFQIFVPHGHMKFTQELIKDHNINAELVKL</sequence>
<name>A0A3D9KXY1_MARFU</name>
<evidence type="ECO:0000313" key="2">
    <source>
        <dbReference type="Proteomes" id="UP000256779"/>
    </source>
</evidence>
<organism evidence="1 2">
    <name type="scientific">Marinoscillum furvescens DSM 4134</name>
    <dbReference type="NCBI Taxonomy" id="1122208"/>
    <lineage>
        <taxon>Bacteria</taxon>
        <taxon>Pseudomonadati</taxon>
        <taxon>Bacteroidota</taxon>
        <taxon>Cytophagia</taxon>
        <taxon>Cytophagales</taxon>
        <taxon>Reichenbachiellaceae</taxon>
        <taxon>Marinoscillum</taxon>
    </lineage>
</organism>